<name>A0A9P9E4X7_9PLEO</name>
<dbReference type="OrthoDB" id="3800224at2759"/>
<feature type="transmembrane region" description="Helical" evidence="2">
    <location>
        <begin position="209"/>
        <end position="232"/>
    </location>
</feature>
<keyword evidence="2" id="KW-0812">Transmembrane</keyword>
<dbReference type="EMBL" id="JAGMWT010000004">
    <property type="protein sequence ID" value="KAH7130822.1"/>
    <property type="molecule type" value="Genomic_DNA"/>
</dbReference>
<keyword evidence="2" id="KW-1133">Transmembrane helix</keyword>
<keyword evidence="3" id="KW-0732">Signal</keyword>
<keyword evidence="2" id="KW-0472">Membrane</keyword>
<proteinExistence type="predicted"/>
<protein>
    <submittedName>
        <fullName evidence="4">Uncharacterized protein</fullName>
    </submittedName>
</protein>
<keyword evidence="5" id="KW-1185">Reference proteome</keyword>
<feature type="compositionally biased region" description="Low complexity" evidence="1">
    <location>
        <begin position="192"/>
        <end position="203"/>
    </location>
</feature>
<evidence type="ECO:0000256" key="3">
    <source>
        <dbReference type="SAM" id="SignalP"/>
    </source>
</evidence>
<sequence length="256" mass="26683">MELLIFIAMALGAVNAQNLHPRGDALPDAAAVTPRALIPRADIKTLAWFSVDNTYSPWEYDPATSTYTTSGQFFRRCPTTRKCNMYTACSNGVLVAAETTLSCGDRGASRTCNHHVLQTKSGDSNTLSWYFCDVPSVTGLAFYEQNPLETGAVKVPSSASASATIHGSAEAQRTTVPVATGTVDSGSAELTGAPSSGSGSKGSGNKAGVIAGSVVGVVGLLAILGGLVFIVLRRRKQKSADSDVTLVQEKFDKASS</sequence>
<reference evidence="4" key="1">
    <citation type="journal article" date="2021" name="Nat. Commun.">
        <title>Genetic determinants of endophytism in the Arabidopsis root mycobiome.</title>
        <authorList>
            <person name="Mesny F."/>
            <person name="Miyauchi S."/>
            <person name="Thiergart T."/>
            <person name="Pickel B."/>
            <person name="Atanasova L."/>
            <person name="Karlsson M."/>
            <person name="Huettel B."/>
            <person name="Barry K.W."/>
            <person name="Haridas S."/>
            <person name="Chen C."/>
            <person name="Bauer D."/>
            <person name="Andreopoulos W."/>
            <person name="Pangilinan J."/>
            <person name="LaButti K."/>
            <person name="Riley R."/>
            <person name="Lipzen A."/>
            <person name="Clum A."/>
            <person name="Drula E."/>
            <person name="Henrissat B."/>
            <person name="Kohler A."/>
            <person name="Grigoriev I.V."/>
            <person name="Martin F.M."/>
            <person name="Hacquard S."/>
        </authorList>
    </citation>
    <scope>NUCLEOTIDE SEQUENCE</scope>
    <source>
        <strain evidence="4">MPI-CAGE-CH-0243</strain>
    </source>
</reference>
<organism evidence="4 5">
    <name type="scientific">Dendryphion nanum</name>
    <dbReference type="NCBI Taxonomy" id="256645"/>
    <lineage>
        <taxon>Eukaryota</taxon>
        <taxon>Fungi</taxon>
        <taxon>Dikarya</taxon>
        <taxon>Ascomycota</taxon>
        <taxon>Pezizomycotina</taxon>
        <taxon>Dothideomycetes</taxon>
        <taxon>Pleosporomycetidae</taxon>
        <taxon>Pleosporales</taxon>
        <taxon>Torulaceae</taxon>
        <taxon>Dendryphion</taxon>
    </lineage>
</organism>
<evidence type="ECO:0000313" key="4">
    <source>
        <dbReference type="EMBL" id="KAH7130822.1"/>
    </source>
</evidence>
<evidence type="ECO:0000256" key="2">
    <source>
        <dbReference type="SAM" id="Phobius"/>
    </source>
</evidence>
<feature type="region of interest" description="Disordered" evidence="1">
    <location>
        <begin position="183"/>
        <end position="203"/>
    </location>
</feature>
<evidence type="ECO:0000313" key="5">
    <source>
        <dbReference type="Proteomes" id="UP000700596"/>
    </source>
</evidence>
<feature type="chain" id="PRO_5040185274" evidence="3">
    <location>
        <begin position="17"/>
        <end position="256"/>
    </location>
</feature>
<feature type="signal peptide" evidence="3">
    <location>
        <begin position="1"/>
        <end position="16"/>
    </location>
</feature>
<dbReference type="Proteomes" id="UP000700596">
    <property type="component" value="Unassembled WGS sequence"/>
</dbReference>
<evidence type="ECO:0000256" key="1">
    <source>
        <dbReference type="SAM" id="MobiDB-lite"/>
    </source>
</evidence>
<dbReference type="CDD" id="cd12087">
    <property type="entry name" value="TM_EGFR-like"/>
    <property type="match status" value="1"/>
</dbReference>
<comment type="caution">
    <text evidence="4">The sequence shown here is derived from an EMBL/GenBank/DDBJ whole genome shotgun (WGS) entry which is preliminary data.</text>
</comment>
<accession>A0A9P9E4X7</accession>
<dbReference type="AlphaFoldDB" id="A0A9P9E4X7"/>
<gene>
    <name evidence="4" type="ORF">B0J11DRAFT_262374</name>
</gene>